<dbReference type="GO" id="GO:0016616">
    <property type="term" value="F:oxidoreductase activity, acting on the CH-OH group of donors, NAD or NADP as acceptor"/>
    <property type="evidence" value="ECO:0007669"/>
    <property type="project" value="TreeGrafter"/>
</dbReference>
<dbReference type="OrthoDB" id="417891at2759"/>
<keyword evidence="2" id="KW-0560">Oxidoreductase</keyword>
<dbReference type="Proteomes" id="UP001139887">
    <property type="component" value="Unassembled WGS sequence"/>
</dbReference>
<dbReference type="SUPFAM" id="SSF51735">
    <property type="entry name" value="NAD(P)-binding Rossmann-fold domains"/>
    <property type="match status" value="1"/>
</dbReference>
<protein>
    <submittedName>
        <fullName evidence="4">Uncharacterized protein</fullName>
    </submittedName>
</protein>
<name>A0A9W8IIU5_9FUNG</name>
<dbReference type="Pfam" id="PF00106">
    <property type="entry name" value="adh_short"/>
    <property type="match status" value="1"/>
</dbReference>
<comment type="caution">
    <text evidence="4">The sequence shown here is derived from an EMBL/GenBank/DDBJ whole genome shotgun (WGS) entry which is preliminary data.</text>
</comment>
<evidence type="ECO:0000256" key="2">
    <source>
        <dbReference type="ARBA" id="ARBA00023002"/>
    </source>
</evidence>
<dbReference type="GO" id="GO:0005737">
    <property type="term" value="C:cytoplasm"/>
    <property type="evidence" value="ECO:0007669"/>
    <property type="project" value="TreeGrafter"/>
</dbReference>
<accession>A0A9W8IIU5</accession>
<evidence type="ECO:0000313" key="4">
    <source>
        <dbReference type="EMBL" id="KAJ2852329.1"/>
    </source>
</evidence>
<dbReference type="AlphaFoldDB" id="A0A9W8IIU5"/>
<keyword evidence="5" id="KW-1185">Reference proteome</keyword>
<dbReference type="PRINTS" id="PR00081">
    <property type="entry name" value="GDHRDH"/>
</dbReference>
<gene>
    <name evidence="4" type="ORF">IWW36_000473</name>
</gene>
<dbReference type="InterPro" id="IPR002347">
    <property type="entry name" value="SDR_fam"/>
</dbReference>
<proteinExistence type="inferred from homology"/>
<comment type="similarity">
    <text evidence="1 3">Belongs to the short-chain dehydrogenases/reductases (SDR) family.</text>
</comment>
<evidence type="ECO:0000313" key="5">
    <source>
        <dbReference type="Proteomes" id="UP001139887"/>
    </source>
</evidence>
<evidence type="ECO:0000256" key="1">
    <source>
        <dbReference type="ARBA" id="ARBA00006484"/>
    </source>
</evidence>
<evidence type="ECO:0000256" key="3">
    <source>
        <dbReference type="RuleBase" id="RU000363"/>
    </source>
</evidence>
<dbReference type="PANTHER" id="PTHR44229:SF4">
    <property type="entry name" value="15-HYDROXYPROSTAGLANDIN DEHYDROGENASE [NAD(+)]"/>
    <property type="match status" value="1"/>
</dbReference>
<dbReference type="Gene3D" id="3.40.50.720">
    <property type="entry name" value="NAD(P)-binding Rossmann-like Domain"/>
    <property type="match status" value="1"/>
</dbReference>
<dbReference type="PRINTS" id="PR00080">
    <property type="entry name" value="SDRFAMILY"/>
</dbReference>
<sequence>MNISNKVAVVTGSARGIGKRIAEVLAEKGAKVVITDILEQGAAVAEELNKGKAIKIAVFQKCNLGDTASIQEVFARAIQEFGAVDIWVNNAGVGGTMPWLDTDYTSLSRAIDINLKAPIEGTRLAIRYMLTNNRPGCIVNISSISAFYPVEFAPVYSAAKAGLVSFTSSCGTLAQGDPCIRVNAIAQAFVDTNIVRDGVPEMARQIMRKMGEVSKDKVANEVVRCIEDESLAGNTIKLVSDEIPGVIHEAPKATAFGFIDLVKQELAVAAAAQSSSN</sequence>
<organism evidence="4 5">
    <name type="scientific">Coemansia brasiliensis</name>
    <dbReference type="NCBI Taxonomy" id="2650707"/>
    <lineage>
        <taxon>Eukaryota</taxon>
        <taxon>Fungi</taxon>
        <taxon>Fungi incertae sedis</taxon>
        <taxon>Zoopagomycota</taxon>
        <taxon>Kickxellomycotina</taxon>
        <taxon>Kickxellomycetes</taxon>
        <taxon>Kickxellales</taxon>
        <taxon>Kickxellaceae</taxon>
        <taxon>Coemansia</taxon>
    </lineage>
</organism>
<dbReference type="PANTHER" id="PTHR44229">
    <property type="entry name" value="15-HYDROXYPROSTAGLANDIN DEHYDROGENASE [NAD(+)]"/>
    <property type="match status" value="1"/>
</dbReference>
<reference evidence="4" key="1">
    <citation type="submission" date="2022-07" db="EMBL/GenBank/DDBJ databases">
        <title>Phylogenomic reconstructions and comparative analyses of Kickxellomycotina fungi.</title>
        <authorList>
            <person name="Reynolds N.K."/>
            <person name="Stajich J.E."/>
            <person name="Barry K."/>
            <person name="Grigoriev I.V."/>
            <person name="Crous P."/>
            <person name="Smith M.E."/>
        </authorList>
    </citation>
    <scope>NUCLEOTIDE SEQUENCE</scope>
    <source>
        <strain evidence="4">NRRL 1566</strain>
    </source>
</reference>
<dbReference type="EMBL" id="JANBUW010000004">
    <property type="protein sequence ID" value="KAJ2852329.1"/>
    <property type="molecule type" value="Genomic_DNA"/>
</dbReference>
<dbReference type="InterPro" id="IPR036291">
    <property type="entry name" value="NAD(P)-bd_dom_sf"/>
</dbReference>